<reference evidence="1 2" key="1">
    <citation type="journal article" date="2020" name="bioRxiv">
        <title>Whole genome comparisons of ergot fungi reveals the divergence and evolution of species within the genus Claviceps are the result of varying mechanisms driving genome evolution and host range expansion.</title>
        <authorList>
            <person name="Wyka S.A."/>
            <person name="Mondo S.J."/>
            <person name="Liu M."/>
            <person name="Dettman J."/>
            <person name="Nalam V."/>
            <person name="Broders K.D."/>
        </authorList>
    </citation>
    <scope>NUCLEOTIDE SEQUENCE [LARGE SCALE GENOMIC DNA]</scope>
    <source>
        <strain evidence="1 2">CCC 1485</strain>
    </source>
</reference>
<gene>
    <name evidence="1" type="ORF">E4U60_004887</name>
</gene>
<keyword evidence="2" id="KW-1185">Reference proteome</keyword>
<dbReference type="EMBL" id="SRPO01000041">
    <property type="protein sequence ID" value="KAG5945794.1"/>
    <property type="molecule type" value="Genomic_DNA"/>
</dbReference>
<evidence type="ECO:0000313" key="1">
    <source>
        <dbReference type="EMBL" id="KAG5945794.1"/>
    </source>
</evidence>
<dbReference type="OrthoDB" id="4959629at2759"/>
<proteinExistence type="predicted"/>
<name>A0A9P7MHJ6_9HYPO</name>
<dbReference type="AlphaFoldDB" id="A0A9P7MHJ6"/>
<protein>
    <submittedName>
        <fullName evidence="1">Uncharacterized protein</fullName>
    </submittedName>
</protein>
<comment type="caution">
    <text evidence="1">The sequence shown here is derived from an EMBL/GenBank/DDBJ whole genome shotgun (WGS) entry which is preliminary data.</text>
</comment>
<organism evidence="1 2">
    <name type="scientific">Claviceps pazoutovae</name>
    <dbReference type="NCBI Taxonomy" id="1649127"/>
    <lineage>
        <taxon>Eukaryota</taxon>
        <taxon>Fungi</taxon>
        <taxon>Dikarya</taxon>
        <taxon>Ascomycota</taxon>
        <taxon>Pezizomycotina</taxon>
        <taxon>Sordariomycetes</taxon>
        <taxon>Hypocreomycetidae</taxon>
        <taxon>Hypocreales</taxon>
        <taxon>Clavicipitaceae</taxon>
        <taxon>Claviceps</taxon>
    </lineage>
</organism>
<dbReference type="Proteomes" id="UP000706124">
    <property type="component" value="Unassembled WGS sequence"/>
</dbReference>
<sequence length="98" mass="11018">MVAERRTKHTTFKIPKKRDKGVYGFDGGEGVVDGYEEDEEDFLGDEANDDVQEHFNHVENANVDDKRRRAEVLCMSSNAGDVAVKTKRVRFDVSLGAV</sequence>
<accession>A0A9P7MHJ6</accession>
<evidence type="ECO:0000313" key="2">
    <source>
        <dbReference type="Proteomes" id="UP000706124"/>
    </source>
</evidence>